<comment type="caution">
    <text evidence="4">The sequence shown here is derived from an EMBL/GenBank/DDBJ whole genome shotgun (WGS) entry which is preliminary data.</text>
</comment>
<gene>
    <name evidence="3" type="ORF">GT747_00675</name>
    <name evidence="4" type="ORF">SAMN05444424_1962</name>
</gene>
<accession>A0AAQ1RWB4</accession>
<feature type="transmembrane region" description="Helical" evidence="1">
    <location>
        <begin position="32"/>
        <end position="56"/>
    </location>
</feature>
<keyword evidence="1" id="KW-1133">Transmembrane helix</keyword>
<reference evidence="4" key="2">
    <citation type="submission" date="2016-11" db="EMBL/GenBank/DDBJ databases">
        <authorList>
            <person name="Varghese N."/>
            <person name="Submissions S."/>
        </authorList>
    </citation>
    <scope>NUCLEOTIDE SEQUENCE</scope>
    <source>
        <strain evidence="4">DSM 4029</strain>
    </source>
</reference>
<keyword evidence="6" id="KW-1185">Reference proteome</keyword>
<reference evidence="3 6" key="3">
    <citation type="journal article" date="2019" name="Nat. Med.">
        <title>A library of human gut bacterial isolates paired with longitudinal multiomics data enables mechanistic microbiome research.</title>
        <authorList>
            <person name="Poyet M."/>
            <person name="Groussin M."/>
            <person name="Gibbons S.M."/>
            <person name="Avila-Pacheco J."/>
            <person name="Jiang X."/>
            <person name="Kearney S.M."/>
            <person name="Perrotta A.R."/>
            <person name="Berdy B."/>
            <person name="Zhao S."/>
            <person name="Lieberman T.D."/>
            <person name="Swanson P.K."/>
            <person name="Smith M."/>
            <person name="Roesemann S."/>
            <person name="Alexander J.E."/>
            <person name="Rich S.A."/>
            <person name="Livny J."/>
            <person name="Vlamakis H."/>
            <person name="Clish C."/>
            <person name="Bullock K."/>
            <person name="Deik A."/>
            <person name="Scott J."/>
            <person name="Pierce K.A."/>
            <person name="Xavier R.J."/>
            <person name="Alm E.J."/>
        </authorList>
    </citation>
    <scope>NUCLEOTIDE SEQUENCE [LARGE SCALE GENOMIC DNA]</scope>
    <source>
        <strain evidence="3 6">BIOML-A2</strain>
    </source>
</reference>
<dbReference type="InterPro" id="IPR021994">
    <property type="entry name" value="DUF3592"/>
</dbReference>
<evidence type="ECO:0000313" key="3">
    <source>
        <dbReference type="EMBL" id="MZL68290.1"/>
    </source>
</evidence>
<keyword evidence="1" id="KW-0812">Transmembrane</keyword>
<evidence type="ECO:0000313" key="4">
    <source>
        <dbReference type="EMBL" id="SHG22866.1"/>
    </source>
</evidence>
<dbReference type="Pfam" id="PF12158">
    <property type="entry name" value="DUF3592"/>
    <property type="match status" value="1"/>
</dbReference>
<proteinExistence type="predicted"/>
<dbReference type="Proteomes" id="UP000474718">
    <property type="component" value="Unassembled WGS sequence"/>
</dbReference>
<feature type="transmembrane region" description="Helical" evidence="1">
    <location>
        <begin position="93"/>
        <end position="115"/>
    </location>
</feature>
<dbReference type="Proteomes" id="UP000184089">
    <property type="component" value="Unassembled WGS sequence"/>
</dbReference>
<reference evidence="5" key="1">
    <citation type="submission" date="2016-11" db="EMBL/GenBank/DDBJ databases">
        <authorList>
            <person name="Jaros S."/>
            <person name="Januszkiewicz K."/>
            <person name="Wedrychowicz H."/>
        </authorList>
    </citation>
    <scope>NUCLEOTIDE SEQUENCE [LARGE SCALE GENOMIC DNA]</scope>
    <source>
        <strain evidence="5">DSM 4029</strain>
    </source>
</reference>
<feature type="domain" description="DUF3592" evidence="2">
    <location>
        <begin position="181"/>
        <end position="245"/>
    </location>
</feature>
<dbReference type="AlphaFoldDB" id="A0AAQ1RWB4"/>
<sequence>MKNRGFLLVRAIPISFIVLFLARTMLKAQNVSSRIVILPFLICGLTELLRTIFLAVGWEKAAKLLYKVYAASFLLYVFGFLGVWCYVNFTNQAYLPLLFSLPFWLVGGYLVYRVFFRKGDQPAKADPKKRSLHLNVNFKVVVTCFLVGVCLLSGIFILFLGVKDTIQLSQRAGGYTATEGHFVDYEVYRSDREGTTYRLIYEYEVNGAPYRVSTDYGTSAIPARNSTRTVKYDPANPQKSVLAGSNSANWMIFMGLFFVLGSTVFILAWLTVKGCFDRFKVSVLGVYIGVVFTFVGAGPILLRRGETGSWPACFKSFGLWILIPLMMIAVGLFQTVKCLLPGRSKKGEKGR</sequence>
<feature type="transmembrane region" description="Helical" evidence="1">
    <location>
        <begin position="250"/>
        <end position="272"/>
    </location>
</feature>
<name>A0AAQ1RWB4_9FIRM</name>
<feature type="transmembrane region" description="Helical" evidence="1">
    <location>
        <begin position="7"/>
        <end position="26"/>
    </location>
</feature>
<protein>
    <submittedName>
        <fullName evidence="3">DUF3592 domain-containing protein</fullName>
    </submittedName>
</protein>
<feature type="transmembrane region" description="Helical" evidence="1">
    <location>
        <begin position="68"/>
        <end position="87"/>
    </location>
</feature>
<keyword evidence="1" id="KW-0472">Membrane</keyword>
<organism evidence="4 5">
    <name type="scientific">Bittarella massiliensis</name>
    <name type="common">ex Durand et al. 2017</name>
    <dbReference type="NCBI Taxonomy" id="1720313"/>
    <lineage>
        <taxon>Bacteria</taxon>
        <taxon>Bacillati</taxon>
        <taxon>Bacillota</taxon>
        <taxon>Clostridia</taxon>
        <taxon>Eubacteriales</taxon>
        <taxon>Oscillospiraceae</taxon>
        <taxon>Bittarella (ex Durand et al. 2017)</taxon>
    </lineage>
</organism>
<evidence type="ECO:0000259" key="2">
    <source>
        <dbReference type="Pfam" id="PF12158"/>
    </source>
</evidence>
<feature type="transmembrane region" description="Helical" evidence="1">
    <location>
        <begin position="317"/>
        <end position="340"/>
    </location>
</feature>
<evidence type="ECO:0000313" key="5">
    <source>
        <dbReference type="Proteomes" id="UP000184089"/>
    </source>
</evidence>
<evidence type="ECO:0000313" key="6">
    <source>
        <dbReference type="Proteomes" id="UP000474718"/>
    </source>
</evidence>
<dbReference type="RefSeq" id="WP_021660012.1">
    <property type="nucleotide sequence ID" value="NZ_WWVX01000001.1"/>
</dbReference>
<dbReference type="EMBL" id="WWVX01000001">
    <property type="protein sequence ID" value="MZL68290.1"/>
    <property type="molecule type" value="Genomic_DNA"/>
</dbReference>
<feature type="transmembrane region" description="Helical" evidence="1">
    <location>
        <begin position="136"/>
        <end position="160"/>
    </location>
</feature>
<dbReference type="EMBL" id="FQVY01000002">
    <property type="protein sequence ID" value="SHG22866.1"/>
    <property type="molecule type" value="Genomic_DNA"/>
</dbReference>
<feature type="transmembrane region" description="Helical" evidence="1">
    <location>
        <begin position="284"/>
        <end position="302"/>
    </location>
</feature>
<evidence type="ECO:0000256" key="1">
    <source>
        <dbReference type="SAM" id="Phobius"/>
    </source>
</evidence>